<proteinExistence type="predicted"/>
<dbReference type="PROSITE" id="PS01159">
    <property type="entry name" value="WW_DOMAIN_1"/>
    <property type="match status" value="1"/>
</dbReference>
<gene>
    <name evidence="3" type="ORF">PCOR1329_LOCUS41688</name>
</gene>
<evidence type="ECO:0000313" key="3">
    <source>
        <dbReference type="EMBL" id="CAK0848831.1"/>
    </source>
</evidence>
<evidence type="ECO:0000259" key="2">
    <source>
        <dbReference type="PROSITE" id="PS50020"/>
    </source>
</evidence>
<comment type="caution">
    <text evidence="3">The sequence shown here is derived from an EMBL/GenBank/DDBJ whole genome shotgun (WGS) entry which is preliminary data.</text>
</comment>
<dbReference type="InterPro" id="IPR001202">
    <property type="entry name" value="WW_dom"/>
</dbReference>
<evidence type="ECO:0000256" key="1">
    <source>
        <dbReference type="SAM" id="MobiDB-lite"/>
    </source>
</evidence>
<keyword evidence="4" id="KW-1185">Reference proteome</keyword>
<name>A0ABN9TRN9_9DINO</name>
<feature type="domain" description="WW" evidence="2">
    <location>
        <begin position="342"/>
        <end position="374"/>
    </location>
</feature>
<dbReference type="InterPro" id="IPR036020">
    <property type="entry name" value="WW_dom_sf"/>
</dbReference>
<dbReference type="Pfam" id="PF00397">
    <property type="entry name" value="WW"/>
    <property type="match status" value="1"/>
</dbReference>
<sequence length="374" mass="41730">MVVDGSLLALLLRAAPSSFTKLDILTFKRWTRNRRSIAQRFEQIVTGQFYPACRGSIHKSLKRSLGTPQRASHALAPFTAVPPLLGMEAKRKCPQSAYLHALQTSLYIDNFDKTILKRLKSWFPLIGMLQRARSFQEAVQDSLPLPTTAKPAQTPAAAQPIAYMNERAEAWAARWTPSVFLDPSYDDYRDWMEWCVPYLTRCLRRPQSDIMFDMNISPWSDVDNNILVRMGLPGEHSDDNRIDHSKIRRLLSRAKPADYGTAVSFHEARAPADGNINLYSMNKEREERAALESREKQAAAPPPAPPGGAAAGAEAVEWVEIAGGDGGARSFRHAASGEVCTGPPPSGWVELLADGGARYYWHVGTQTTQWERPR</sequence>
<dbReference type="Gene3D" id="2.20.70.10">
    <property type="match status" value="1"/>
</dbReference>
<dbReference type="Proteomes" id="UP001189429">
    <property type="component" value="Unassembled WGS sequence"/>
</dbReference>
<evidence type="ECO:0000313" key="4">
    <source>
        <dbReference type="Proteomes" id="UP001189429"/>
    </source>
</evidence>
<accession>A0ABN9TRN9</accession>
<protein>
    <recommendedName>
        <fullName evidence="2">WW domain-containing protein</fullName>
    </recommendedName>
</protein>
<dbReference type="CDD" id="cd00201">
    <property type="entry name" value="WW"/>
    <property type="match status" value="1"/>
</dbReference>
<dbReference type="SUPFAM" id="SSF51045">
    <property type="entry name" value="WW domain"/>
    <property type="match status" value="1"/>
</dbReference>
<dbReference type="SMART" id="SM00456">
    <property type="entry name" value="WW"/>
    <property type="match status" value="1"/>
</dbReference>
<reference evidence="3" key="1">
    <citation type="submission" date="2023-10" db="EMBL/GenBank/DDBJ databases">
        <authorList>
            <person name="Chen Y."/>
            <person name="Shah S."/>
            <person name="Dougan E. K."/>
            <person name="Thang M."/>
            <person name="Chan C."/>
        </authorList>
    </citation>
    <scope>NUCLEOTIDE SEQUENCE [LARGE SCALE GENOMIC DNA]</scope>
</reference>
<organism evidence="3 4">
    <name type="scientific">Prorocentrum cordatum</name>
    <dbReference type="NCBI Taxonomy" id="2364126"/>
    <lineage>
        <taxon>Eukaryota</taxon>
        <taxon>Sar</taxon>
        <taxon>Alveolata</taxon>
        <taxon>Dinophyceae</taxon>
        <taxon>Prorocentrales</taxon>
        <taxon>Prorocentraceae</taxon>
        <taxon>Prorocentrum</taxon>
    </lineage>
</organism>
<feature type="compositionally biased region" description="Basic and acidic residues" evidence="1">
    <location>
        <begin position="286"/>
        <end position="297"/>
    </location>
</feature>
<feature type="region of interest" description="Disordered" evidence="1">
    <location>
        <begin position="286"/>
        <end position="312"/>
    </location>
</feature>
<dbReference type="EMBL" id="CAUYUJ010015014">
    <property type="protein sequence ID" value="CAK0848831.1"/>
    <property type="molecule type" value="Genomic_DNA"/>
</dbReference>
<dbReference type="PROSITE" id="PS50020">
    <property type="entry name" value="WW_DOMAIN_2"/>
    <property type="match status" value="1"/>
</dbReference>